<reference evidence="7 8" key="1">
    <citation type="journal article" date="2018" name="Nat. Biotechnol.">
        <title>A standardized bacterial taxonomy based on genome phylogeny substantially revises the tree of life.</title>
        <authorList>
            <person name="Parks D.H."/>
            <person name="Chuvochina M."/>
            <person name="Waite D.W."/>
            <person name="Rinke C."/>
            <person name="Skarshewski A."/>
            <person name="Chaumeil P.A."/>
            <person name="Hugenholtz P."/>
        </authorList>
    </citation>
    <scope>NUCLEOTIDE SEQUENCE [LARGE SCALE GENOMIC DNA]</scope>
    <source>
        <strain evidence="7">UBA11728</strain>
    </source>
</reference>
<protein>
    <submittedName>
        <fullName evidence="7">Magnesium transporter</fullName>
    </submittedName>
</protein>
<dbReference type="PANTHER" id="PTHR47891:SF2">
    <property type="entry name" value="MAGNESIUM AND COBALT TRANSPORTER"/>
    <property type="match status" value="1"/>
</dbReference>
<organism evidence="7 8">
    <name type="scientific">Lachnoclostridium phytofermentans</name>
    <dbReference type="NCBI Taxonomy" id="66219"/>
    <lineage>
        <taxon>Bacteria</taxon>
        <taxon>Bacillati</taxon>
        <taxon>Bacillota</taxon>
        <taxon>Clostridia</taxon>
        <taxon>Lachnospirales</taxon>
        <taxon>Lachnospiraceae</taxon>
    </lineage>
</organism>
<feature type="transmembrane region" description="Helical" evidence="6">
    <location>
        <begin position="287"/>
        <end position="307"/>
    </location>
</feature>
<accession>A0A3D2X1J5</accession>
<dbReference type="Gene3D" id="3.30.460.20">
    <property type="entry name" value="CorA soluble domain-like"/>
    <property type="match status" value="1"/>
</dbReference>
<evidence type="ECO:0000256" key="5">
    <source>
        <dbReference type="ARBA" id="ARBA00023136"/>
    </source>
</evidence>
<evidence type="ECO:0000256" key="1">
    <source>
        <dbReference type="ARBA" id="ARBA00004141"/>
    </source>
</evidence>
<dbReference type="InterPro" id="IPR002523">
    <property type="entry name" value="MgTranspt_CorA/ZnTranspt_ZntB"/>
</dbReference>
<dbReference type="EMBL" id="DPVV01000013">
    <property type="protein sequence ID" value="HCL00856.1"/>
    <property type="molecule type" value="Genomic_DNA"/>
</dbReference>
<dbReference type="InterPro" id="IPR045861">
    <property type="entry name" value="CorA_cytoplasmic_dom"/>
</dbReference>
<comment type="similarity">
    <text evidence="2">Belongs to the CorA metal ion transporter (MIT) (TC 1.A.35) family.</text>
</comment>
<sequence>MLQIYKTIEGTLKQIEDFEENVWVNLTNPSPEEIAFVSSKTGIETDDIKASLDDEEASRIEVENKYTLILIDIATKETRHGNEFYTTMPLAIILAEKAIVTVCLEDTIVLKPFMMDKVKEFSTAKKSRFLYQILYSSTTVYQNCLRTINKKREAIEARLSKHTKNGDLIELHELETTLVYFATSLRVNGVVLDKLSRNERIKSYPEDRELLDDVIIENKQAIEMSGIYRDIINGTRELFASVIDNTLNSVMKLLASITVVMSIPTIISGLYGMNVDTDGMPFAQSDYGFLIVCLITFVICIITLIILKKKKLL</sequence>
<dbReference type="SUPFAM" id="SSF143865">
    <property type="entry name" value="CorA soluble domain-like"/>
    <property type="match status" value="1"/>
</dbReference>
<keyword evidence="3 6" id="KW-0812">Transmembrane</keyword>
<gene>
    <name evidence="7" type="ORF">DHW61_00275</name>
</gene>
<keyword evidence="4 6" id="KW-1133">Transmembrane helix</keyword>
<dbReference type="PANTHER" id="PTHR47891">
    <property type="entry name" value="TRANSPORTER-RELATED"/>
    <property type="match status" value="1"/>
</dbReference>
<dbReference type="Pfam" id="PF01544">
    <property type="entry name" value="CorA"/>
    <property type="match status" value="1"/>
</dbReference>
<dbReference type="GO" id="GO:0046873">
    <property type="term" value="F:metal ion transmembrane transporter activity"/>
    <property type="evidence" value="ECO:0007669"/>
    <property type="project" value="InterPro"/>
</dbReference>
<dbReference type="Gene3D" id="1.20.58.340">
    <property type="entry name" value="Magnesium transport protein CorA, transmembrane region"/>
    <property type="match status" value="2"/>
</dbReference>
<comment type="caution">
    <text evidence="7">The sequence shown here is derived from an EMBL/GenBank/DDBJ whole genome shotgun (WGS) entry which is preliminary data.</text>
</comment>
<evidence type="ECO:0000256" key="4">
    <source>
        <dbReference type="ARBA" id="ARBA00022989"/>
    </source>
</evidence>
<evidence type="ECO:0000256" key="3">
    <source>
        <dbReference type="ARBA" id="ARBA00022692"/>
    </source>
</evidence>
<dbReference type="AlphaFoldDB" id="A0A3D2X1J5"/>
<comment type="subcellular location">
    <subcellularLocation>
        <location evidence="1">Membrane</location>
        <topology evidence="1">Multi-pass membrane protein</topology>
    </subcellularLocation>
</comment>
<dbReference type="Proteomes" id="UP000262969">
    <property type="component" value="Unassembled WGS sequence"/>
</dbReference>
<dbReference type="GO" id="GO:0016020">
    <property type="term" value="C:membrane"/>
    <property type="evidence" value="ECO:0007669"/>
    <property type="project" value="UniProtKB-SubCell"/>
</dbReference>
<name>A0A3D2X1J5_9FIRM</name>
<dbReference type="InterPro" id="IPR047199">
    <property type="entry name" value="CorA-like"/>
</dbReference>
<evidence type="ECO:0000256" key="6">
    <source>
        <dbReference type="SAM" id="Phobius"/>
    </source>
</evidence>
<feature type="transmembrane region" description="Helical" evidence="6">
    <location>
        <begin position="253"/>
        <end position="275"/>
    </location>
</feature>
<proteinExistence type="inferred from homology"/>
<dbReference type="SUPFAM" id="SSF144083">
    <property type="entry name" value="Magnesium transport protein CorA, transmembrane region"/>
    <property type="match status" value="1"/>
</dbReference>
<keyword evidence="5 6" id="KW-0472">Membrane</keyword>
<dbReference type="InterPro" id="IPR045863">
    <property type="entry name" value="CorA_TM1_TM2"/>
</dbReference>
<evidence type="ECO:0000313" key="7">
    <source>
        <dbReference type="EMBL" id="HCL00856.1"/>
    </source>
</evidence>
<evidence type="ECO:0000313" key="8">
    <source>
        <dbReference type="Proteomes" id="UP000262969"/>
    </source>
</evidence>
<dbReference type="CDD" id="cd12827">
    <property type="entry name" value="EcCorA_ZntB-like_u2"/>
    <property type="match status" value="1"/>
</dbReference>
<evidence type="ECO:0000256" key="2">
    <source>
        <dbReference type="ARBA" id="ARBA00009765"/>
    </source>
</evidence>